<sequence length="654" mass="73481">MFVVNKLQQRITRSSNVELQENPSNVNQNKDIETLERISDSLSIASRSQPALRASRIARLISECPQTRVVCGQSSGLHTSSPVITDLSWIVAARAAVQTFGLVLESLSENTLAITDELTYWDSLQESEWYMGLYTAQTFPVWLWHKLGHQSSAWLSPGIWTQAILTSNAWHHFHHSARRRVFSTTMSTLRKGLLHPLLASKLEVRQKRKMLHVAKDVNAGALGFLVERCLQIDLDDDLIGTHGDSSVSDEWCSKIIDSVTLLGLVLQHLASGGTLHEFELKTTAAAEKEGSLLHVHSDGPVCPKGPYYVIGKLDQINQTLIPQYLALTQKSTSGLGRPSFIVRYWLPFLLATLSTSTILEIFKARRHEILGWITDIGSTTIEFWNNWVVDPLKRLVGTIRHDEKSEIALMSKNSLEADRASLERMVVDFVLDHREPSDESLASAEMNTIMNKVREGDLTPVLRAYEKDLRTPFIGTIRGDLVRALLIQIQKTKVDVEVAIGGIDALLRSQELVFGFVGLTPGLLVSYASVHWLFGMFGSRKGLRLGRRQHELRHALRLVRYLGEVDDESNEAQSRQVHRNLTLSTVTASGTLAFKDYGLLICNTEILLQKAQAMLRGADIHAFQEDINDIISKRSAQKQIKVVERMGWVYSRWL</sequence>
<gene>
    <name evidence="1" type="ORF">BO95DRAFT_434375</name>
</gene>
<protein>
    <submittedName>
        <fullName evidence="1">ATP synthase regulation protein NCA2</fullName>
    </submittedName>
</protein>
<dbReference type="EMBL" id="KZ825367">
    <property type="protein sequence ID" value="RAH43005.1"/>
    <property type="molecule type" value="Genomic_DNA"/>
</dbReference>
<evidence type="ECO:0000313" key="2">
    <source>
        <dbReference type="Proteomes" id="UP000249057"/>
    </source>
</evidence>
<proteinExistence type="predicted"/>
<keyword evidence="2" id="KW-1185">Reference proteome</keyword>
<reference evidence="1" key="1">
    <citation type="submission" date="2018-02" db="EMBL/GenBank/DDBJ databases">
        <title>The genomes of Aspergillus section Nigri reveals drivers in fungal speciation.</title>
        <authorList>
            <consortium name="DOE Joint Genome Institute"/>
            <person name="Vesth T.C."/>
            <person name="Nybo J."/>
            <person name="Theobald S."/>
            <person name="Brandl J."/>
            <person name="Frisvad J.C."/>
            <person name="Nielsen K.F."/>
            <person name="Lyhne E.K."/>
            <person name="Kogle M.E."/>
            <person name="Kuo A."/>
            <person name="Riley R."/>
            <person name="Clum A."/>
            <person name="Nolan M."/>
            <person name="Lipzen A."/>
            <person name="Salamov A."/>
            <person name="Henrissat B."/>
            <person name="Wiebenga A."/>
            <person name="De vries R.P."/>
            <person name="Grigoriev I.V."/>
            <person name="Mortensen U.H."/>
            <person name="Andersen M.R."/>
            <person name="Baker S.E."/>
        </authorList>
    </citation>
    <scope>NUCLEOTIDE SEQUENCE</scope>
    <source>
        <strain evidence="1">CBS 621.78</strain>
    </source>
</reference>
<name>A0ACD1G193_9EURO</name>
<evidence type="ECO:0000313" key="1">
    <source>
        <dbReference type="EMBL" id="RAH43005.1"/>
    </source>
</evidence>
<organism evidence="1 2">
    <name type="scientific">Aspergillus brunneoviolaceus CBS 621.78</name>
    <dbReference type="NCBI Taxonomy" id="1450534"/>
    <lineage>
        <taxon>Eukaryota</taxon>
        <taxon>Fungi</taxon>
        <taxon>Dikarya</taxon>
        <taxon>Ascomycota</taxon>
        <taxon>Pezizomycotina</taxon>
        <taxon>Eurotiomycetes</taxon>
        <taxon>Eurotiomycetidae</taxon>
        <taxon>Eurotiales</taxon>
        <taxon>Aspergillaceae</taxon>
        <taxon>Aspergillus</taxon>
        <taxon>Aspergillus subgen. Circumdati</taxon>
    </lineage>
</organism>
<accession>A0ACD1G193</accession>
<dbReference type="Proteomes" id="UP000249057">
    <property type="component" value="Unassembled WGS sequence"/>
</dbReference>